<keyword evidence="2" id="KW-1133">Transmembrane helix</keyword>
<evidence type="ECO:0000256" key="1">
    <source>
        <dbReference type="SAM" id="MobiDB-lite"/>
    </source>
</evidence>
<name>A0AAD4MQ37_9BILA</name>
<dbReference type="EMBL" id="JAKKPZ010000110">
    <property type="protein sequence ID" value="KAI1701839.1"/>
    <property type="molecule type" value="Genomic_DNA"/>
</dbReference>
<sequence>MWISSSPSKNRSDRGRIDVFFRGLNWILKASLLILALASFSVAAADSVLPKDCYNPDTCFAKTSNELRDGPRDDIGFENNGEITWNASEESSDVSKIELYKDKECDKLSFIMDMPAESGKDCKFSMLFSGCVMDIEWKADDMEGGTWKELEFKYVKKGRALVPFPVSPVNVDLEDGNLTCTPECSKRGAFCDFETQKDGGWCKFDFAFKKTGNCDGTVRFDQKYKLLAKVQTTAAPETSPTTEASSLAPWVIILIVVLVLVLVLGGIGFLVFWICRRKRRRSAQNMAEKGMGSDCQCESTIPPPKSPIKIPRNKKSGSEMVDEPSTKEQNEDGDGSKLASKVEAEKPISQMKKNVPETTPENKPNRILAPDEVYEPLGDPAKAVPMHLSEKKISEKKPGRIKFTGRNREKAEAIRKAMEEEKKKKQVT</sequence>
<feature type="compositionally biased region" description="Basic and acidic residues" evidence="1">
    <location>
        <begin position="406"/>
        <end position="428"/>
    </location>
</feature>
<evidence type="ECO:0000313" key="3">
    <source>
        <dbReference type="EMBL" id="KAI1701839.1"/>
    </source>
</evidence>
<dbReference type="Proteomes" id="UP001201812">
    <property type="component" value="Unassembled WGS sequence"/>
</dbReference>
<gene>
    <name evidence="3" type="ORF">DdX_15865</name>
</gene>
<protein>
    <submittedName>
        <fullName evidence="3">Uncharacterized protein</fullName>
    </submittedName>
</protein>
<organism evidence="3 4">
    <name type="scientific">Ditylenchus destructor</name>
    <dbReference type="NCBI Taxonomy" id="166010"/>
    <lineage>
        <taxon>Eukaryota</taxon>
        <taxon>Metazoa</taxon>
        <taxon>Ecdysozoa</taxon>
        <taxon>Nematoda</taxon>
        <taxon>Chromadorea</taxon>
        <taxon>Rhabditida</taxon>
        <taxon>Tylenchina</taxon>
        <taxon>Tylenchomorpha</taxon>
        <taxon>Sphaerularioidea</taxon>
        <taxon>Anguinidae</taxon>
        <taxon>Anguininae</taxon>
        <taxon>Ditylenchus</taxon>
    </lineage>
</organism>
<keyword evidence="2" id="KW-0812">Transmembrane</keyword>
<evidence type="ECO:0000256" key="2">
    <source>
        <dbReference type="SAM" id="Phobius"/>
    </source>
</evidence>
<proteinExistence type="predicted"/>
<feature type="compositionally biased region" description="Basic and acidic residues" evidence="1">
    <location>
        <begin position="388"/>
        <end position="398"/>
    </location>
</feature>
<dbReference type="AlphaFoldDB" id="A0AAD4MQ37"/>
<evidence type="ECO:0000313" key="4">
    <source>
        <dbReference type="Proteomes" id="UP001201812"/>
    </source>
</evidence>
<accession>A0AAD4MQ37</accession>
<reference evidence="3" key="1">
    <citation type="submission" date="2022-01" db="EMBL/GenBank/DDBJ databases">
        <title>Genome Sequence Resource for Two Populations of Ditylenchus destructor, the Migratory Endoparasitic Phytonematode.</title>
        <authorList>
            <person name="Zhang H."/>
            <person name="Lin R."/>
            <person name="Xie B."/>
        </authorList>
    </citation>
    <scope>NUCLEOTIDE SEQUENCE</scope>
    <source>
        <strain evidence="3">BazhouSP</strain>
    </source>
</reference>
<keyword evidence="2" id="KW-0472">Membrane</keyword>
<feature type="region of interest" description="Disordered" evidence="1">
    <location>
        <begin position="287"/>
        <end position="428"/>
    </location>
</feature>
<keyword evidence="4" id="KW-1185">Reference proteome</keyword>
<comment type="caution">
    <text evidence="3">The sequence shown here is derived from an EMBL/GenBank/DDBJ whole genome shotgun (WGS) entry which is preliminary data.</text>
</comment>
<feature type="transmembrane region" description="Helical" evidence="2">
    <location>
        <begin position="247"/>
        <end position="275"/>
    </location>
</feature>